<organism evidence="2">
    <name type="scientific">marine sediment metagenome</name>
    <dbReference type="NCBI Taxonomy" id="412755"/>
    <lineage>
        <taxon>unclassified sequences</taxon>
        <taxon>metagenomes</taxon>
        <taxon>ecological metagenomes</taxon>
    </lineage>
</organism>
<dbReference type="Pfam" id="PF13585">
    <property type="entry name" value="CHU_C"/>
    <property type="match status" value="1"/>
</dbReference>
<dbReference type="InterPro" id="IPR035986">
    <property type="entry name" value="PKD_dom_sf"/>
</dbReference>
<name>X1MCP2_9ZZZZ</name>
<feature type="domain" description="PKD" evidence="1">
    <location>
        <begin position="69"/>
        <end position="126"/>
    </location>
</feature>
<dbReference type="EMBL" id="BARV01015289">
    <property type="protein sequence ID" value="GAI29038.1"/>
    <property type="molecule type" value="Genomic_DNA"/>
</dbReference>
<dbReference type="CDD" id="cd00146">
    <property type="entry name" value="PKD"/>
    <property type="match status" value="1"/>
</dbReference>
<dbReference type="InterPro" id="IPR013783">
    <property type="entry name" value="Ig-like_fold"/>
</dbReference>
<dbReference type="Gene3D" id="2.60.40.10">
    <property type="entry name" value="Immunoglobulins"/>
    <property type="match status" value="1"/>
</dbReference>
<evidence type="ECO:0000313" key="2">
    <source>
        <dbReference type="EMBL" id="GAI29038.1"/>
    </source>
</evidence>
<proteinExistence type="predicted"/>
<gene>
    <name evidence="2" type="ORF">S06H3_26447</name>
</gene>
<dbReference type="AlphaFoldDB" id="X1MCP2"/>
<evidence type="ECO:0000259" key="1">
    <source>
        <dbReference type="PROSITE" id="PS50093"/>
    </source>
</evidence>
<dbReference type="InterPro" id="IPR000601">
    <property type="entry name" value="PKD_dom"/>
</dbReference>
<dbReference type="SUPFAM" id="SSF49299">
    <property type="entry name" value="PKD domain"/>
    <property type="match status" value="1"/>
</dbReference>
<dbReference type="Pfam" id="PF18911">
    <property type="entry name" value="PKD_4"/>
    <property type="match status" value="1"/>
</dbReference>
<comment type="caution">
    <text evidence="2">The sequence shown here is derived from an EMBL/GenBank/DDBJ whole genome shotgun (WGS) entry which is preliminary data.</text>
</comment>
<feature type="non-terminal residue" evidence="2">
    <location>
        <position position="1"/>
    </location>
</feature>
<dbReference type="PROSITE" id="PS50093">
    <property type="entry name" value="PKD"/>
    <property type="match status" value="1"/>
</dbReference>
<accession>X1MCP2</accession>
<reference evidence="2" key="1">
    <citation type="journal article" date="2014" name="Front. Microbiol.">
        <title>High frequency of phylogenetically diverse reductive dehalogenase-homologous genes in deep subseafloor sedimentary metagenomes.</title>
        <authorList>
            <person name="Kawai M."/>
            <person name="Futagami T."/>
            <person name="Toyoda A."/>
            <person name="Takaki Y."/>
            <person name="Nishi S."/>
            <person name="Hori S."/>
            <person name="Arai W."/>
            <person name="Tsubouchi T."/>
            <person name="Morono Y."/>
            <person name="Uchiyama I."/>
            <person name="Ito T."/>
            <person name="Fujiyama A."/>
            <person name="Inagaki F."/>
            <person name="Takami H."/>
        </authorList>
    </citation>
    <scope>NUCLEOTIDE SEQUENCE</scope>
    <source>
        <strain evidence="2">Expedition CK06-06</strain>
    </source>
</reference>
<protein>
    <recommendedName>
        <fullName evidence="1">PKD domain-containing protein</fullName>
    </recommendedName>
</protein>
<sequence>VQNYLMAGEYPIRITDLWGCFTDISAFIPEIGQVTALFDTTELYNSQTDPFIAPAAVSFVNWSIDGDVYEWHFGDPNDTEISYDENPTHTYTEKGEYSVILIAWSKEGCVDTLLCKTTVIVTDAALLEVPNVFSPNEDNVNDYFQVKAKTLKSFHGVIVNRWGKKIYEWDTWEFEIDRKKQGWDGTIGGDGGPEAAPGVYYYIIDAIGEDNQGNEIPFTEKGALHLIRGKE</sequence>